<name>A0A085VWH7_9BACT</name>
<dbReference type="Gene3D" id="2.60.40.10">
    <property type="entry name" value="Immunoglobulins"/>
    <property type="match status" value="1"/>
</dbReference>
<proteinExistence type="predicted"/>
<protein>
    <recommendedName>
        <fullName evidence="1">LysM domain-containing protein</fullName>
    </recommendedName>
</protein>
<dbReference type="STRING" id="394096.DB31_6063"/>
<dbReference type="EMBL" id="JMCB01000032">
    <property type="protein sequence ID" value="KFE59790.1"/>
    <property type="molecule type" value="Genomic_DNA"/>
</dbReference>
<organism evidence="2 3">
    <name type="scientific">Hyalangium minutum</name>
    <dbReference type="NCBI Taxonomy" id="394096"/>
    <lineage>
        <taxon>Bacteria</taxon>
        <taxon>Pseudomonadati</taxon>
        <taxon>Myxococcota</taxon>
        <taxon>Myxococcia</taxon>
        <taxon>Myxococcales</taxon>
        <taxon>Cystobacterineae</taxon>
        <taxon>Archangiaceae</taxon>
        <taxon>Hyalangium</taxon>
    </lineage>
</organism>
<dbReference type="InterPro" id="IPR013783">
    <property type="entry name" value="Ig-like_fold"/>
</dbReference>
<evidence type="ECO:0000259" key="1">
    <source>
        <dbReference type="SMART" id="SM00257"/>
    </source>
</evidence>
<dbReference type="OrthoDB" id="5381170at2"/>
<dbReference type="InterPro" id="IPR036779">
    <property type="entry name" value="LysM_dom_sf"/>
</dbReference>
<comment type="caution">
    <text evidence="2">The sequence shown here is derived from an EMBL/GenBank/DDBJ whole genome shotgun (WGS) entry which is preliminary data.</text>
</comment>
<evidence type="ECO:0000313" key="3">
    <source>
        <dbReference type="Proteomes" id="UP000028725"/>
    </source>
</evidence>
<keyword evidence="3" id="KW-1185">Reference proteome</keyword>
<dbReference type="InterPro" id="IPR018392">
    <property type="entry name" value="LysM"/>
</dbReference>
<dbReference type="Pfam" id="PF01476">
    <property type="entry name" value="LysM"/>
    <property type="match status" value="1"/>
</dbReference>
<dbReference type="AlphaFoldDB" id="A0A085VWH7"/>
<dbReference type="SMART" id="SM00257">
    <property type="entry name" value="LysM"/>
    <property type="match status" value="1"/>
</dbReference>
<feature type="domain" description="LysM" evidence="1">
    <location>
        <begin position="20"/>
        <end position="66"/>
    </location>
</feature>
<sequence length="300" mass="31820">MSNALLLLVWLAATPPPEREVVVNERETLSQVAARALGDPKGASELRALNGLTSDTVPAGTTLKLPPAEDRNRALSALAAARTAVAQADRNAARREEASAKLQEAETHFQAADYVSAAKTADSAWALLSPGAGQPSTFSVKVEESGATTVSVQTGPPVRVRAEDKTQPVNPGEVVRIAKGQAPPVPEAVLVAPQPRTPTDGFRFKFPPVKGQSGLGPVTLAWNAVAGAKSYEVEVFPANGEPVRSTVPTAQWKLPPLPAGRYRWTVRALSDIQKSSASTERLFEIVEDKVALQVGKTDWK</sequence>
<dbReference type="Proteomes" id="UP000028725">
    <property type="component" value="Unassembled WGS sequence"/>
</dbReference>
<accession>A0A085VWH7</accession>
<gene>
    <name evidence="2" type="ORF">DB31_6063</name>
</gene>
<reference evidence="2 3" key="1">
    <citation type="submission" date="2014-04" db="EMBL/GenBank/DDBJ databases">
        <title>Genome assembly of Hyalangium minutum DSM 14724.</title>
        <authorList>
            <person name="Sharma G."/>
            <person name="Subramanian S."/>
        </authorList>
    </citation>
    <scope>NUCLEOTIDE SEQUENCE [LARGE SCALE GENOMIC DNA]</scope>
    <source>
        <strain evidence="2 3">DSM 14724</strain>
    </source>
</reference>
<dbReference type="RefSeq" id="WP_044199505.1">
    <property type="nucleotide sequence ID" value="NZ_JMCB01000032.1"/>
</dbReference>
<evidence type="ECO:0000313" key="2">
    <source>
        <dbReference type="EMBL" id="KFE59790.1"/>
    </source>
</evidence>
<dbReference type="Gene3D" id="3.10.350.10">
    <property type="entry name" value="LysM domain"/>
    <property type="match status" value="1"/>
</dbReference>